<reference evidence="12" key="10">
    <citation type="submission" date="2023-10" db="EMBL/GenBank/DDBJ databases">
        <title>Fecal carriage and genetic characteristics of carbapenem-resistant Enterobacterales among healthy adults from four provinces of China.</title>
        <authorList>
            <person name="Li Y."/>
            <person name="Zhang R."/>
        </authorList>
    </citation>
    <scope>NUCLEOTIDE SEQUENCE</scope>
    <source>
        <strain evidence="12">HN-136</strain>
    </source>
</reference>
<dbReference type="EMBL" id="DAESCB010000027">
    <property type="protein sequence ID" value="HBH7044707.1"/>
    <property type="molecule type" value="Genomic_DNA"/>
</dbReference>
<evidence type="ECO:0000313" key="17">
    <source>
        <dbReference type="Proteomes" id="UP000263627"/>
    </source>
</evidence>
<dbReference type="EMBL" id="ABKLER030000017">
    <property type="protein sequence ID" value="EMN4146642.1"/>
    <property type="molecule type" value="Genomic_DNA"/>
</dbReference>
<dbReference type="Pfam" id="PF13744">
    <property type="entry name" value="HTH_37"/>
    <property type="match status" value="1"/>
</dbReference>
<proteinExistence type="predicted"/>
<dbReference type="EMBL" id="JAWPBU010000019">
    <property type="protein sequence ID" value="MDW2759995.1"/>
    <property type="molecule type" value="Genomic_DNA"/>
</dbReference>
<evidence type="ECO:0000313" key="7">
    <source>
        <dbReference type="EMBL" id="EMM7460417.1"/>
    </source>
</evidence>
<gene>
    <name evidence="3" type="ORF">AI2935V1_4607</name>
    <name evidence="2" type="ORF">AM363_04400</name>
    <name evidence="11" type="ORF">AN672_06720</name>
    <name evidence="13" type="ORF">B9P89_27955</name>
    <name evidence="9" type="ORF">I9Y29_004373</name>
    <name evidence="10" type="ORF">KV121_004853</name>
    <name evidence="5" type="ORF">KY227_004931</name>
    <name evidence="7" type="ORF">P7U51_005015</name>
    <name evidence="8" type="ORF">PQQ21_003944</name>
    <name evidence="12" type="ORF">RYZ67_16115</name>
    <name evidence="6" type="ORF">SGX49_004873</name>
</gene>
<dbReference type="Proteomes" id="UP000050520">
    <property type="component" value="Unassembled WGS sequence"/>
</dbReference>
<dbReference type="InterPro" id="IPR001387">
    <property type="entry name" value="Cro/C1-type_HTH"/>
</dbReference>
<dbReference type="Proteomes" id="UP000215827">
    <property type="component" value="Unassembled WGS sequence"/>
</dbReference>
<dbReference type="EMBL" id="CBWP010000017">
    <property type="protein sequence ID" value="CDL36655.1"/>
    <property type="molecule type" value="Genomic_DNA"/>
</dbReference>
<evidence type="ECO:0000313" key="10">
    <source>
        <dbReference type="EMBL" id="HBH7044707.1"/>
    </source>
</evidence>
<reference evidence="15" key="2">
    <citation type="submission" date="2015-09" db="EMBL/GenBank/DDBJ databases">
        <title>Prevalence of NDMs in South Africa.</title>
        <authorList>
            <person name="Osei Sekyere J."/>
            <person name="Govinden U."/>
            <person name="Essack S."/>
            <person name="Haldorsen B."/>
            <person name="Samuelsen O."/>
            <person name="Aasnaes B."/>
            <person name="Sundsfjord A."/>
        </authorList>
    </citation>
    <scope>NUCLEOTIDE SEQUENCE [LARGE SCALE GENOMIC DNA]</scope>
    <source>
        <strain evidence="15">ST62:944112508</strain>
    </source>
</reference>
<evidence type="ECO:0000313" key="3">
    <source>
        <dbReference type="EMBL" id="CAH6618001.1"/>
    </source>
</evidence>
<evidence type="ECO:0000313" key="12">
    <source>
        <dbReference type="EMBL" id="MDW2759995.1"/>
    </source>
</evidence>
<dbReference type="Proteomes" id="UP001278087">
    <property type="component" value="Unassembled WGS sequence"/>
</dbReference>
<dbReference type="Proteomes" id="UP001169574">
    <property type="component" value="Unassembled WGS sequence"/>
</dbReference>
<reference evidence="3" key="8">
    <citation type="submission" date="2022-05" db="EMBL/GenBank/DDBJ databases">
        <authorList>
            <person name="Alioto T."/>
            <person name="Alioto T."/>
            <person name="Gomez Garrido J."/>
        </authorList>
    </citation>
    <scope>NUCLEOTIDE SEQUENCE</scope>
    <source>
        <strain evidence="3">112</strain>
    </source>
</reference>
<dbReference type="EMBL" id="DACSXJ010000039">
    <property type="protein sequence ID" value="HAT3899889.1"/>
    <property type="molecule type" value="Genomic_DNA"/>
</dbReference>
<dbReference type="GeneID" id="87003175"/>
<dbReference type="InterPro" id="IPR039554">
    <property type="entry name" value="HigA2-like_HTH"/>
</dbReference>
<evidence type="ECO:0000259" key="1">
    <source>
        <dbReference type="Pfam" id="PF13744"/>
    </source>
</evidence>
<reference evidence="11 15" key="3">
    <citation type="journal article" date="2017" name="PLoS ONE">
        <title>Genomic and phenotypic characterisation of fluoroquinolone resistance mechanisms in Enterobacteriaceae in Durban, South Africa.</title>
        <authorList>
            <person name="Osei Sekyere J."/>
            <person name="Amoako D.G."/>
        </authorList>
    </citation>
    <scope>NUCLEOTIDE SEQUENCE [LARGE SCALE GENOMIC DNA]</scope>
    <source>
        <strain evidence="11 15">ST62:944112508</strain>
    </source>
</reference>
<reference evidence="13 16" key="4">
    <citation type="submission" date="2017-04" db="EMBL/GenBank/DDBJ databases">
        <title>Emergence of KPC-2-producing Citrobacter isolates from sediments of a Chinese river.</title>
        <authorList>
            <person name="Zheng B."/>
        </authorList>
    </citation>
    <scope>NUCLEOTIDE SEQUENCE [LARGE SCALE GENOMIC DNA]</scope>
    <source>
        <strain evidence="13 16">C191</strain>
    </source>
</reference>
<dbReference type="Proteomes" id="UP000855471">
    <property type="component" value="Unassembled WGS sequence"/>
</dbReference>
<sequence>MNNTVDNKVRHVTSPDVNIFAELGFAEAEAKSLKHDAECEVEQLILLKQQLMQEISGWIHENHLKQAEAAVKLNISRPRVSDVVNQKTNKFTLDALVMMLVKLGKPVTVQIG</sequence>
<evidence type="ECO:0000313" key="8">
    <source>
        <dbReference type="EMBL" id="EMN4146642.1"/>
    </source>
</evidence>
<reference evidence="6" key="9">
    <citation type="submission" date="2023-05" db="EMBL/GenBank/DDBJ databases">
        <authorList>
            <consortium name="Clinical and Environmental Microbiology Branch: Whole genome sequencing antimicrobial resistance pathogens in the healthcare setting"/>
        </authorList>
    </citation>
    <scope>NUCLEOTIDE SEQUENCE</scope>
    <source>
        <strain evidence="5">2021DK-00049</strain>
        <strain evidence="8">2023GN-00102</strain>
        <strain evidence="6">2023GN-00287</strain>
        <strain evidence="7">Whole organism</strain>
    </source>
</reference>
<reference evidence="4 14" key="1">
    <citation type="submission" date="2013-10" db="EMBL/GenBank/DDBJ databases">
        <title>Antibiotic resistance diversity of beta-lactamase producers in the General Hospital Vienna.</title>
        <authorList>
            <person name="Barisic I."/>
            <person name="Mitteregger D."/>
            <person name="Hirschl A.M."/>
            <person name="Noehammer C."/>
            <person name="Wiesinger-Mayr H."/>
        </authorList>
    </citation>
    <scope>NUCLEOTIDE SEQUENCE [LARGE SCALE GENOMIC DNA]</scope>
    <source>
        <strain evidence="4 14">ISC11</strain>
    </source>
</reference>
<evidence type="ECO:0000313" key="5">
    <source>
        <dbReference type="EMBL" id="EHT9941765.1"/>
    </source>
</evidence>
<reference evidence="9" key="5">
    <citation type="journal article" date="2018" name="Genome Biol.">
        <title>SKESA: strategic k-mer extension for scrupulous assemblies.</title>
        <authorList>
            <person name="Souvorov A."/>
            <person name="Agarwala R."/>
            <person name="Lipman D.J."/>
        </authorList>
    </citation>
    <scope>NUCLEOTIDE SEQUENCE</scope>
    <source>
        <strain evidence="10">91871</strain>
        <strain evidence="9">O50</strain>
    </source>
</reference>
<dbReference type="GO" id="GO:0003677">
    <property type="term" value="F:DNA binding"/>
    <property type="evidence" value="ECO:0007669"/>
    <property type="project" value="InterPro"/>
</dbReference>
<evidence type="ECO:0000313" key="14">
    <source>
        <dbReference type="Proteomes" id="UP000019194"/>
    </source>
</evidence>
<organism evidence="9">
    <name type="scientific">Citrobacter freundii</name>
    <dbReference type="NCBI Taxonomy" id="546"/>
    <lineage>
        <taxon>Bacteria</taxon>
        <taxon>Pseudomonadati</taxon>
        <taxon>Pseudomonadota</taxon>
        <taxon>Gammaproteobacteria</taxon>
        <taxon>Enterobacterales</taxon>
        <taxon>Enterobacteriaceae</taxon>
        <taxon>Citrobacter</taxon>
        <taxon>Citrobacter freundii complex</taxon>
    </lineage>
</organism>
<accession>A0A0D7L7T4</accession>
<dbReference type="Proteomes" id="UP000885148">
    <property type="component" value="Unassembled WGS sequence"/>
</dbReference>
<evidence type="ECO:0000313" key="9">
    <source>
        <dbReference type="EMBL" id="HAT3899889.1"/>
    </source>
</evidence>
<dbReference type="InterPro" id="IPR010982">
    <property type="entry name" value="Lambda_DNA-bd_dom_sf"/>
</dbReference>
<evidence type="ECO:0000313" key="4">
    <source>
        <dbReference type="EMBL" id="CDL36655.1"/>
    </source>
</evidence>
<dbReference type="EMBL" id="ABLGCN030000023">
    <property type="protein sequence ID" value="EMM7460417.1"/>
    <property type="molecule type" value="Genomic_DNA"/>
</dbReference>
<dbReference type="CDD" id="cd00093">
    <property type="entry name" value="HTH_XRE"/>
    <property type="match status" value="1"/>
</dbReference>
<evidence type="ECO:0000313" key="11">
    <source>
        <dbReference type="EMBL" id="KPR56363.1"/>
    </source>
</evidence>
<dbReference type="SUPFAM" id="SSF47413">
    <property type="entry name" value="lambda repressor-like DNA-binding domains"/>
    <property type="match status" value="1"/>
</dbReference>
<reference evidence="2 17" key="6">
    <citation type="submission" date="2018-09" db="EMBL/GenBank/DDBJ databases">
        <title>Whole genome sequencing of Citrobacter freundii AR_0116.</title>
        <authorList>
            <person name="Conlan S."/>
            <person name="Thomas P.J."/>
            <person name="Mullikin J."/>
            <person name="Frank K.M."/>
            <person name="Segre J.A."/>
        </authorList>
    </citation>
    <scope>NUCLEOTIDE SEQUENCE [LARGE SCALE GENOMIC DNA]</scope>
    <source>
        <strain evidence="2 17">AR_0116</strain>
    </source>
</reference>
<reference evidence="9" key="7">
    <citation type="submission" date="2020-09" db="EMBL/GenBank/DDBJ databases">
        <authorList>
            <consortium name="NCBI Pathogen Detection Project"/>
        </authorList>
    </citation>
    <scope>NUCLEOTIDE SEQUENCE</scope>
    <source>
        <strain evidence="10">91871</strain>
        <strain evidence="9">O50</strain>
    </source>
</reference>
<dbReference type="Proteomes" id="UP000789647">
    <property type="component" value="Chromosome"/>
</dbReference>
<evidence type="ECO:0000313" key="15">
    <source>
        <dbReference type="Proteomes" id="UP000050520"/>
    </source>
</evidence>
<dbReference type="Proteomes" id="UP001279522">
    <property type="component" value="Unassembled WGS sequence"/>
</dbReference>
<evidence type="ECO:0000313" key="16">
    <source>
        <dbReference type="Proteomes" id="UP000215827"/>
    </source>
</evidence>
<evidence type="ECO:0000313" key="2">
    <source>
        <dbReference type="EMBL" id="AXZ46256.1"/>
    </source>
</evidence>
<dbReference type="EMBL" id="OW995941">
    <property type="protein sequence ID" value="CAH6618001.1"/>
    <property type="molecule type" value="Genomic_DNA"/>
</dbReference>
<dbReference type="Gene3D" id="1.10.260.40">
    <property type="entry name" value="lambda repressor-like DNA-binding domains"/>
    <property type="match status" value="1"/>
</dbReference>
<evidence type="ECO:0000313" key="6">
    <source>
        <dbReference type="EMBL" id="ELV3682370.1"/>
    </source>
</evidence>
<name>A0A0D7L7T4_CITFR</name>
<dbReference type="OrthoDB" id="8526848at2"/>
<dbReference type="Proteomes" id="UP000019194">
    <property type="component" value="Unassembled WGS sequence"/>
</dbReference>
<protein>
    <submittedName>
        <fullName evidence="4">Cytoplasmic protein</fullName>
    </submittedName>
    <submittedName>
        <fullName evidence="9 13">Transcriptional regulator</fullName>
    </submittedName>
</protein>
<dbReference type="EMBL" id="ABBJDF010000039">
    <property type="protein sequence ID" value="EHT9941765.1"/>
    <property type="molecule type" value="Genomic_DNA"/>
</dbReference>
<dbReference type="EMBL" id="LJEB01000027">
    <property type="protein sequence ID" value="KPR56363.1"/>
    <property type="molecule type" value="Genomic_DNA"/>
</dbReference>
<feature type="domain" description="HigA2-like helix-turn-helix" evidence="1">
    <location>
        <begin position="40"/>
        <end position="111"/>
    </location>
</feature>
<dbReference type="EMBL" id="CP032184">
    <property type="protein sequence ID" value="AXZ46256.1"/>
    <property type="molecule type" value="Genomic_DNA"/>
</dbReference>
<dbReference type="EMBL" id="NEFA01000068">
    <property type="protein sequence ID" value="OYQ93190.1"/>
    <property type="molecule type" value="Genomic_DNA"/>
</dbReference>
<dbReference type="Proteomes" id="UP000263627">
    <property type="component" value="Chromosome"/>
</dbReference>
<dbReference type="RefSeq" id="WP_003841397.1">
    <property type="nucleotide sequence ID" value="NZ_AP028314.1"/>
</dbReference>
<dbReference type="AlphaFoldDB" id="A0A0D7L7T4"/>
<dbReference type="EMBL" id="ABOSXX010000042">
    <property type="protein sequence ID" value="ELV3682370.1"/>
    <property type="molecule type" value="Genomic_DNA"/>
</dbReference>
<evidence type="ECO:0000313" key="13">
    <source>
        <dbReference type="EMBL" id="OYQ93190.1"/>
    </source>
</evidence>